<dbReference type="InterPro" id="IPR051019">
    <property type="entry name" value="VLCFA-Steroid_DH"/>
</dbReference>
<reference evidence="5 6" key="1">
    <citation type="submission" date="2016-11" db="EMBL/GenBank/DDBJ databases">
        <title>The macronuclear genome of Stentor coeruleus: a giant cell with tiny introns.</title>
        <authorList>
            <person name="Slabodnick M."/>
            <person name="Ruby J.G."/>
            <person name="Reiff S.B."/>
            <person name="Swart E.C."/>
            <person name="Gosai S."/>
            <person name="Prabakaran S."/>
            <person name="Witkowska E."/>
            <person name="Larue G.E."/>
            <person name="Fisher S."/>
            <person name="Freeman R.M."/>
            <person name="Gunawardena J."/>
            <person name="Chu W."/>
            <person name="Stover N.A."/>
            <person name="Gregory B.D."/>
            <person name="Nowacki M."/>
            <person name="Derisi J."/>
            <person name="Roy S.W."/>
            <person name="Marshall W.F."/>
            <person name="Sood P."/>
        </authorList>
    </citation>
    <scope>NUCLEOTIDE SEQUENCE [LARGE SCALE GENOMIC DNA]</scope>
    <source>
        <strain evidence="5">WM001</strain>
    </source>
</reference>
<keyword evidence="4" id="KW-0812">Transmembrane</keyword>
<dbReference type="PANTHER" id="PTHR43899">
    <property type="entry name" value="RH59310P"/>
    <property type="match status" value="1"/>
</dbReference>
<keyword evidence="3" id="KW-0560">Oxidoreductase</keyword>
<dbReference type="GO" id="GO:0016491">
    <property type="term" value="F:oxidoreductase activity"/>
    <property type="evidence" value="ECO:0007669"/>
    <property type="project" value="UniProtKB-KW"/>
</dbReference>
<evidence type="ECO:0000313" key="6">
    <source>
        <dbReference type="Proteomes" id="UP000187209"/>
    </source>
</evidence>
<dbReference type="SUPFAM" id="SSF51735">
    <property type="entry name" value="NAD(P)-binding Rossmann-fold domains"/>
    <property type="match status" value="1"/>
</dbReference>
<evidence type="ECO:0000313" key="5">
    <source>
        <dbReference type="EMBL" id="OMJ78458.1"/>
    </source>
</evidence>
<keyword evidence="6" id="KW-1185">Reference proteome</keyword>
<dbReference type="Pfam" id="PF00106">
    <property type="entry name" value="adh_short"/>
    <property type="match status" value="1"/>
</dbReference>
<feature type="transmembrane region" description="Helical" evidence="4">
    <location>
        <begin position="7"/>
        <end position="27"/>
    </location>
</feature>
<keyword evidence="4" id="KW-1133">Transmembrane helix</keyword>
<dbReference type="PROSITE" id="PS00061">
    <property type="entry name" value="ADH_SHORT"/>
    <property type="match status" value="1"/>
</dbReference>
<dbReference type="PIRSF" id="PIRSF000126">
    <property type="entry name" value="11-beta-HSD1"/>
    <property type="match status" value="1"/>
</dbReference>
<dbReference type="InterPro" id="IPR002347">
    <property type="entry name" value="SDR_fam"/>
</dbReference>
<evidence type="ECO:0000256" key="1">
    <source>
        <dbReference type="ARBA" id="ARBA00004240"/>
    </source>
</evidence>
<comment type="caution">
    <text evidence="5">The sequence shown here is derived from an EMBL/GenBank/DDBJ whole genome shotgun (WGS) entry which is preliminary data.</text>
</comment>
<dbReference type="AlphaFoldDB" id="A0A1R2BNW7"/>
<comment type="subcellular location">
    <subcellularLocation>
        <location evidence="1">Endoplasmic reticulum</location>
    </subcellularLocation>
</comment>
<name>A0A1R2BNW7_9CILI</name>
<gene>
    <name evidence="5" type="ORF">SteCoe_21744</name>
</gene>
<dbReference type="EMBL" id="MPUH01000521">
    <property type="protein sequence ID" value="OMJ78458.1"/>
    <property type="molecule type" value="Genomic_DNA"/>
</dbReference>
<proteinExistence type="inferred from homology"/>
<evidence type="ECO:0000256" key="3">
    <source>
        <dbReference type="ARBA" id="ARBA00023002"/>
    </source>
</evidence>
<dbReference type="OrthoDB" id="418498at2759"/>
<dbReference type="InterPro" id="IPR036291">
    <property type="entry name" value="NAD(P)-bd_dom_sf"/>
</dbReference>
<accession>A0A1R2BNW7</accession>
<dbReference type="PRINTS" id="PR00081">
    <property type="entry name" value="GDHRDH"/>
</dbReference>
<keyword evidence="4" id="KW-0472">Membrane</keyword>
<sequence>MCYLECFFFIIGLNALVSISFRAFNILKSYLCTNDLSKYGKGSWALITGCTDGIGQGFTETLAKEGFNIIQVSRNSEKLAATAKDLQEKYGIKVKNIAKDMSQCTKDPIAFFNDIHFQTKDLDVSFLINNIGTTTETTKTNLGDVHLSKIINVLALNVFPIIFLTKIYLPEMSKRAQGAGIINLSSVMSEFMYRFNILYCATKSFDRDFTKILQVEVDRKSKLDILCLQPGYVATPMIEKYKVKLLLINRYQCAEAALRCLGNVKSTNGHPKHLLMGLFMYVISPIFAQTTKKLGQRKQD</sequence>
<dbReference type="Proteomes" id="UP000187209">
    <property type="component" value="Unassembled WGS sequence"/>
</dbReference>
<evidence type="ECO:0000256" key="2">
    <source>
        <dbReference type="ARBA" id="ARBA00006484"/>
    </source>
</evidence>
<dbReference type="Gene3D" id="3.40.50.720">
    <property type="entry name" value="NAD(P)-binding Rossmann-like Domain"/>
    <property type="match status" value="1"/>
</dbReference>
<comment type="similarity">
    <text evidence="2">Belongs to the short-chain dehydrogenases/reductases (SDR) family.</text>
</comment>
<dbReference type="InterPro" id="IPR020904">
    <property type="entry name" value="Sc_DH/Rdtase_CS"/>
</dbReference>
<evidence type="ECO:0000256" key="4">
    <source>
        <dbReference type="SAM" id="Phobius"/>
    </source>
</evidence>
<organism evidence="5 6">
    <name type="scientific">Stentor coeruleus</name>
    <dbReference type="NCBI Taxonomy" id="5963"/>
    <lineage>
        <taxon>Eukaryota</taxon>
        <taxon>Sar</taxon>
        <taxon>Alveolata</taxon>
        <taxon>Ciliophora</taxon>
        <taxon>Postciliodesmatophora</taxon>
        <taxon>Heterotrichea</taxon>
        <taxon>Heterotrichida</taxon>
        <taxon>Stentoridae</taxon>
        <taxon>Stentor</taxon>
    </lineage>
</organism>
<dbReference type="GO" id="GO:0005783">
    <property type="term" value="C:endoplasmic reticulum"/>
    <property type="evidence" value="ECO:0007669"/>
    <property type="project" value="UniProtKB-SubCell"/>
</dbReference>
<dbReference type="PANTHER" id="PTHR43899:SF13">
    <property type="entry name" value="RH59310P"/>
    <property type="match status" value="1"/>
</dbReference>
<protein>
    <submittedName>
        <fullName evidence="5">Uncharacterized protein</fullName>
    </submittedName>
</protein>